<accession>A0A381TSE3</accession>
<sequence>MVKYRITPLALLSLGIFYTVILVKILSRLFGILN</sequence>
<evidence type="ECO:0000256" key="1">
    <source>
        <dbReference type="SAM" id="Phobius"/>
    </source>
</evidence>
<keyword evidence="1" id="KW-0812">Transmembrane</keyword>
<protein>
    <submittedName>
        <fullName evidence="2">Uncharacterized protein</fullName>
    </submittedName>
</protein>
<organism evidence="2">
    <name type="scientific">marine metagenome</name>
    <dbReference type="NCBI Taxonomy" id="408172"/>
    <lineage>
        <taxon>unclassified sequences</taxon>
        <taxon>metagenomes</taxon>
        <taxon>ecological metagenomes</taxon>
    </lineage>
</organism>
<proteinExistence type="predicted"/>
<gene>
    <name evidence="2" type="ORF">METZ01_LOCUS71262</name>
</gene>
<evidence type="ECO:0000313" key="2">
    <source>
        <dbReference type="EMBL" id="SVA18408.1"/>
    </source>
</evidence>
<name>A0A381TSE3_9ZZZZ</name>
<feature type="transmembrane region" description="Helical" evidence="1">
    <location>
        <begin position="6"/>
        <end position="26"/>
    </location>
</feature>
<reference evidence="2" key="1">
    <citation type="submission" date="2018-05" db="EMBL/GenBank/DDBJ databases">
        <authorList>
            <person name="Lanie J.A."/>
            <person name="Ng W.-L."/>
            <person name="Kazmierczak K.M."/>
            <person name="Andrzejewski T.M."/>
            <person name="Davidsen T.M."/>
            <person name="Wayne K.J."/>
            <person name="Tettelin H."/>
            <person name="Glass J.I."/>
            <person name="Rusch D."/>
            <person name="Podicherti R."/>
            <person name="Tsui H.-C.T."/>
            <person name="Winkler M.E."/>
        </authorList>
    </citation>
    <scope>NUCLEOTIDE SEQUENCE</scope>
</reference>
<dbReference type="AlphaFoldDB" id="A0A381TSE3"/>
<keyword evidence="1" id="KW-1133">Transmembrane helix</keyword>
<keyword evidence="1" id="KW-0472">Membrane</keyword>
<dbReference type="EMBL" id="UINC01005008">
    <property type="protein sequence ID" value="SVA18408.1"/>
    <property type="molecule type" value="Genomic_DNA"/>
</dbReference>